<dbReference type="AlphaFoldDB" id="A0AAN4YWZ9"/>
<accession>A0AAN4YWZ9</accession>
<comment type="caution">
    <text evidence="2">The sequence shown here is derived from an EMBL/GenBank/DDBJ whole genome shotgun (WGS) entry which is preliminary data.</text>
</comment>
<feature type="non-terminal residue" evidence="2">
    <location>
        <position position="1"/>
    </location>
</feature>
<evidence type="ECO:0000313" key="3">
    <source>
        <dbReference type="Proteomes" id="UP001328107"/>
    </source>
</evidence>
<dbReference type="EMBL" id="BTRK01000001">
    <property type="protein sequence ID" value="GMR30023.1"/>
    <property type="molecule type" value="Genomic_DNA"/>
</dbReference>
<feature type="non-terminal residue" evidence="2">
    <location>
        <position position="159"/>
    </location>
</feature>
<feature type="transmembrane region" description="Helical" evidence="1">
    <location>
        <begin position="26"/>
        <end position="51"/>
    </location>
</feature>
<gene>
    <name evidence="2" type="ORF">PMAYCL1PPCAC_00218</name>
</gene>
<evidence type="ECO:0000313" key="2">
    <source>
        <dbReference type="EMBL" id="GMR30023.1"/>
    </source>
</evidence>
<reference evidence="3" key="1">
    <citation type="submission" date="2022-10" db="EMBL/GenBank/DDBJ databases">
        <title>Genome assembly of Pristionchus species.</title>
        <authorList>
            <person name="Yoshida K."/>
            <person name="Sommer R.J."/>
        </authorList>
    </citation>
    <scope>NUCLEOTIDE SEQUENCE [LARGE SCALE GENOMIC DNA]</scope>
    <source>
        <strain evidence="3">RS5460</strain>
    </source>
</reference>
<keyword evidence="3" id="KW-1185">Reference proteome</keyword>
<evidence type="ECO:0000256" key="1">
    <source>
        <dbReference type="SAM" id="Phobius"/>
    </source>
</evidence>
<protein>
    <submittedName>
        <fullName evidence="2">Uncharacterized protein</fullName>
    </submittedName>
</protein>
<name>A0AAN4YWZ9_9BILA</name>
<keyword evidence="1" id="KW-0472">Membrane</keyword>
<organism evidence="2 3">
    <name type="scientific">Pristionchus mayeri</name>
    <dbReference type="NCBI Taxonomy" id="1317129"/>
    <lineage>
        <taxon>Eukaryota</taxon>
        <taxon>Metazoa</taxon>
        <taxon>Ecdysozoa</taxon>
        <taxon>Nematoda</taxon>
        <taxon>Chromadorea</taxon>
        <taxon>Rhabditida</taxon>
        <taxon>Rhabditina</taxon>
        <taxon>Diplogasteromorpha</taxon>
        <taxon>Diplogasteroidea</taxon>
        <taxon>Neodiplogasteridae</taxon>
        <taxon>Pristionchus</taxon>
    </lineage>
</organism>
<keyword evidence="1" id="KW-0812">Transmembrane</keyword>
<keyword evidence="1" id="KW-1133">Transmembrane helix</keyword>
<sequence>LLSFSSALSTMSTPVPHTSEEDAVPLFIYTLEMFLLWFSVLLSACILTFLLRLRKFPPLFRVIYCLWNLRCLAVAIARTASLVLVIFKEHSAVSEFILSQSHEAVDCVTAFAVVALAVERLVANRSESVWSAKNPISMHRSTCTFQIIPALCAAYAHKN</sequence>
<dbReference type="Proteomes" id="UP001328107">
    <property type="component" value="Unassembled WGS sequence"/>
</dbReference>
<proteinExistence type="predicted"/>